<dbReference type="RefSeq" id="WP_208610208.1">
    <property type="nucleotide sequence ID" value="NZ_FQZT01000037.1"/>
</dbReference>
<proteinExistence type="predicted"/>
<dbReference type="Proteomes" id="UP000184171">
    <property type="component" value="Unassembled WGS sequence"/>
</dbReference>
<accession>A0A1M6NXA3</accession>
<evidence type="ECO:0000313" key="1">
    <source>
        <dbReference type="EMBL" id="SHK00254.1"/>
    </source>
</evidence>
<dbReference type="AlphaFoldDB" id="A0A1M6NXA3"/>
<organism evidence="1 2">
    <name type="scientific">Malonomonas rubra DSM 5091</name>
    <dbReference type="NCBI Taxonomy" id="1122189"/>
    <lineage>
        <taxon>Bacteria</taxon>
        <taxon>Pseudomonadati</taxon>
        <taxon>Thermodesulfobacteriota</taxon>
        <taxon>Desulfuromonadia</taxon>
        <taxon>Desulfuromonadales</taxon>
        <taxon>Geopsychrobacteraceae</taxon>
        <taxon>Malonomonas</taxon>
    </lineage>
</organism>
<reference evidence="1 2" key="1">
    <citation type="submission" date="2016-11" db="EMBL/GenBank/DDBJ databases">
        <authorList>
            <person name="Jaros S."/>
            <person name="Januszkiewicz K."/>
            <person name="Wedrychowicz H."/>
        </authorList>
    </citation>
    <scope>NUCLEOTIDE SEQUENCE [LARGE SCALE GENOMIC DNA]</scope>
    <source>
        <strain evidence="1 2">DSM 5091</strain>
    </source>
</reference>
<dbReference type="EMBL" id="FQZT01000037">
    <property type="protein sequence ID" value="SHK00254.1"/>
    <property type="molecule type" value="Genomic_DNA"/>
</dbReference>
<protein>
    <submittedName>
        <fullName evidence="1">Uncharacterized protein</fullName>
    </submittedName>
</protein>
<keyword evidence="2" id="KW-1185">Reference proteome</keyword>
<gene>
    <name evidence="1" type="ORF">SAMN02745165_03731</name>
</gene>
<feature type="non-terminal residue" evidence="1">
    <location>
        <position position="1"/>
    </location>
</feature>
<sequence>ARSLTSGLYLLFVFMTPYSQSLESPTIPGRFNQMNLSRVPDAVASRLGTREGERMKVYVLEHVEGKSTTLLSYGTPAACSIHVSGVGISPIKSIMDNMSSLAPMTSGDSGFQQMASYVPGGLKGRVSEATRIAEGKRLGLVMLIFGGPSSAVQGGTVSYVPPEGAKIILDNAIGN</sequence>
<name>A0A1M6NXA3_MALRU</name>
<evidence type="ECO:0000313" key="2">
    <source>
        <dbReference type="Proteomes" id="UP000184171"/>
    </source>
</evidence>